<dbReference type="Pfam" id="PF19102">
    <property type="entry name" value="DUF5789"/>
    <property type="match status" value="1"/>
</dbReference>
<comment type="caution">
    <text evidence="1">The sequence shown here is derived from an EMBL/GenBank/DDBJ whole genome shotgun (WGS) entry which is preliminary data.</text>
</comment>
<dbReference type="RefSeq" id="WP_188880751.1">
    <property type="nucleotide sequence ID" value="NZ_BMPF01000002.1"/>
</dbReference>
<dbReference type="EMBL" id="BMPF01000002">
    <property type="protein sequence ID" value="GGL30620.1"/>
    <property type="molecule type" value="Genomic_DNA"/>
</dbReference>
<keyword evidence="2" id="KW-1185">Reference proteome</keyword>
<evidence type="ECO:0000313" key="1">
    <source>
        <dbReference type="EMBL" id="GGL30620.1"/>
    </source>
</evidence>
<sequence length="112" mass="12093">MAARPPTSDDDDGPDVVEFGIPAAESFLDAADITYPVDREALVAATGDPEVPIDTRGRTIAFSTALERTERERFDSRRDLLNALHPVLEDARQSGAAGVLGYVRSLIPSVLR</sequence>
<organism evidence="1 2">
    <name type="scientific">Halarchaeum grantii</name>
    <dbReference type="NCBI Taxonomy" id="1193105"/>
    <lineage>
        <taxon>Archaea</taxon>
        <taxon>Methanobacteriati</taxon>
        <taxon>Methanobacteriota</taxon>
        <taxon>Stenosarchaea group</taxon>
        <taxon>Halobacteria</taxon>
        <taxon>Halobacteriales</taxon>
        <taxon>Halobacteriaceae</taxon>
    </lineage>
</organism>
<name>A0A830F8V4_9EURY</name>
<protein>
    <submittedName>
        <fullName evidence="1">Uncharacterized protein</fullName>
    </submittedName>
</protein>
<dbReference type="Proteomes" id="UP000628840">
    <property type="component" value="Unassembled WGS sequence"/>
</dbReference>
<evidence type="ECO:0000313" key="2">
    <source>
        <dbReference type="Proteomes" id="UP000628840"/>
    </source>
</evidence>
<gene>
    <name evidence="1" type="ORF">GCM10009037_12910</name>
</gene>
<accession>A0A830F8V4</accession>
<reference evidence="1 2" key="1">
    <citation type="journal article" date="2019" name="Int. J. Syst. Evol. Microbiol.">
        <title>The Global Catalogue of Microorganisms (GCM) 10K type strain sequencing project: providing services to taxonomists for standard genome sequencing and annotation.</title>
        <authorList>
            <consortium name="The Broad Institute Genomics Platform"/>
            <consortium name="The Broad Institute Genome Sequencing Center for Infectious Disease"/>
            <person name="Wu L."/>
            <person name="Ma J."/>
        </authorList>
    </citation>
    <scope>NUCLEOTIDE SEQUENCE [LARGE SCALE GENOMIC DNA]</scope>
    <source>
        <strain evidence="1 2">JCM 19585</strain>
    </source>
</reference>
<dbReference type="AlphaFoldDB" id="A0A830F8V4"/>
<dbReference type="InterPro" id="IPR043899">
    <property type="entry name" value="DUF5789"/>
</dbReference>
<proteinExistence type="predicted"/>
<dbReference type="OrthoDB" id="317711at2157"/>